<dbReference type="GO" id="GO:0016020">
    <property type="term" value="C:membrane"/>
    <property type="evidence" value="ECO:0007669"/>
    <property type="project" value="UniProtKB-SubCell"/>
</dbReference>
<name>A0A0N1HFS9_9EURO</name>
<evidence type="ECO:0000256" key="12">
    <source>
        <dbReference type="SAM" id="Phobius"/>
    </source>
</evidence>
<dbReference type="GeneID" id="28740863"/>
<feature type="region of interest" description="Disordered" evidence="11">
    <location>
        <begin position="81"/>
        <end position="103"/>
    </location>
</feature>
<dbReference type="RefSeq" id="XP_018004697.1">
    <property type="nucleotide sequence ID" value="XM_018148983.1"/>
</dbReference>
<evidence type="ECO:0000256" key="2">
    <source>
        <dbReference type="ARBA" id="ARBA00022516"/>
    </source>
</evidence>
<evidence type="ECO:0000256" key="10">
    <source>
        <dbReference type="RuleBase" id="RU003750"/>
    </source>
</evidence>
<dbReference type="PROSITE" id="PS00379">
    <property type="entry name" value="CDP_ALCOHOL_P_TRANSF"/>
    <property type="match status" value="1"/>
</dbReference>
<dbReference type="VEuPathDB" id="FungiDB:AB675_8530"/>
<dbReference type="InterPro" id="IPR050324">
    <property type="entry name" value="CDP-alcohol_PTase-I"/>
</dbReference>
<keyword evidence="6" id="KW-0443">Lipid metabolism</keyword>
<evidence type="ECO:0000256" key="7">
    <source>
        <dbReference type="ARBA" id="ARBA00023136"/>
    </source>
</evidence>
<dbReference type="Pfam" id="PF01066">
    <property type="entry name" value="CDP-OH_P_transf"/>
    <property type="match status" value="1"/>
</dbReference>
<evidence type="ECO:0000256" key="8">
    <source>
        <dbReference type="ARBA" id="ARBA00023209"/>
    </source>
</evidence>
<gene>
    <name evidence="13" type="ORF">AB675_8530</name>
</gene>
<keyword evidence="14" id="KW-1185">Reference proteome</keyword>
<feature type="transmembrane region" description="Helical" evidence="12">
    <location>
        <begin position="305"/>
        <end position="324"/>
    </location>
</feature>
<keyword evidence="4 12" id="KW-0812">Transmembrane</keyword>
<protein>
    <submittedName>
        <fullName evidence="13">Putative cardiolipin synthase (CMP-forming)</fullName>
    </submittedName>
</protein>
<comment type="similarity">
    <text evidence="10">Belongs to the CDP-alcohol phosphatidyltransferase class-I family.</text>
</comment>
<dbReference type="GO" id="GO:0043337">
    <property type="term" value="F:cardiolipin synthase (CMP-forming)"/>
    <property type="evidence" value="ECO:0007669"/>
    <property type="project" value="TreeGrafter"/>
</dbReference>
<keyword evidence="7 12" id="KW-0472">Membrane</keyword>
<dbReference type="PANTHER" id="PTHR14269">
    <property type="entry name" value="CDP-DIACYLGLYCEROL--GLYCEROL-3-PHOSPHATE 3-PHOSPHATIDYLTRANSFERASE-RELATED"/>
    <property type="match status" value="1"/>
</dbReference>
<evidence type="ECO:0000256" key="6">
    <source>
        <dbReference type="ARBA" id="ARBA00023098"/>
    </source>
</evidence>
<evidence type="ECO:0000256" key="1">
    <source>
        <dbReference type="ARBA" id="ARBA00004141"/>
    </source>
</evidence>
<comment type="caution">
    <text evidence="13">The sequence shown here is derived from an EMBL/GenBank/DDBJ whole genome shotgun (WGS) entry which is preliminary data.</text>
</comment>
<dbReference type="OrthoDB" id="10020554at2759"/>
<dbReference type="InterPro" id="IPR048254">
    <property type="entry name" value="CDP_ALCOHOL_P_TRANSF_CS"/>
</dbReference>
<dbReference type="STRING" id="1664694.A0A0N1HFS9"/>
<dbReference type="GO" id="GO:0005739">
    <property type="term" value="C:mitochondrion"/>
    <property type="evidence" value="ECO:0007669"/>
    <property type="project" value="TreeGrafter"/>
</dbReference>
<reference evidence="13 14" key="1">
    <citation type="submission" date="2015-06" db="EMBL/GenBank/DDBJ databases">
        <title>Draft genome of the ant-associated black yeast Phialophora attae CBS 131958.</title>
        <authorList>
            <person name="Moreno L.F."/>
            <person name="Stielow B.J."/>
            <person name="de Hoog S."/>
            <person name="Vicente V.A."/>
            <person name="Weiss V.A."/>
            <person name="de Vries M."/>
            <person name="Cruz L.M."/>
            <person name="Souza E.M."/>
        </authorList>
    </citation>
    <scope>NUCLEOTIDE SEQUENCE [LARGE SCALE GENOMIC DNA]</scope>
    <source>
        <strain evidence="13 14">CBS 131958</strain>
    </source>
</reference>
<dbReference type="Gene3D" id="1.20.120.1760">
    <property type="match status" value="1"/>
</dbReference>
<dbReference type="EMBL" id="LFJN01000003">
    <property type="protein sequence ID" value="KPI44734.1"/>
    <property type="molecule type" value="Genomic_DNA"/>
</dbReference>
<keyword evidence="9" id="KW-1208">Phospholipid metabolism</keyword>
<feature type="transmembrane region" description="Helical" evidence="12">
    <location>
        <begin position="330"/>
        <end position="354"/>
    </location>
</feature>
<keyword evidence="3 10" id="KW-0808">Transferase</keyword>
<dbReference type="InterPro" id="IPR043130">
    <property type="entry name" value="CDP-OH_PTrfase_TM_dom"/>
</dbReference>
<evidence type="ECO:0000256" key="5">
    <source>
        <dbReference type="ARBA" id="ARBA00022989"/>
    </source>
</evidence>
<proteinExistence type="inferred from homology"/>
<evidence type="ECO:0000256" key="9">
    <source>
        <dbReference type="ARBA" id="ARBA00023264"/>
    </source>
</evidence>
<evidence type="ECO:0000256" key="4">
    <source>
        <dbReference type="ARBA" id="ARBA00022692"/>
    </source>
</evidence>
<dbReference type="GO" id="GO:0032049">
    <property type="term" value="P:cardiolipin biosynthetic process"/>
    <property type="evidence" value="ECO:0007669"/>
    <property type="project" value="TreeGrafter"/>
</dbReference>
<organism evidence="13 14">
    <name type="scientific">Cyphellophora attinorum</name>
    <dbReference type="NCBI Taxonomy" id="1664694"/>
    <lineage>
        <taxon>Eukaryota</taxon>
        <taxon>Fungi</taxon>
        <taxon>Dikarya</taxon>
        <taxon>Ascomycota</taxon>
        <taxon>Pezizomycotina</taxon>
        <taxon>Eurotiomycetes</taxon>
        <taxon>Chaetothyriomycetidae</taxon>
        <taxon>Chaetothyriales</taxon>
        <taxon>Cyphellophoraceae</taxon>
        <taxon>Cyphellophora</taxon>
    </lineage>
</organism>
<dbReference type="FunFam" id="1.20.120.1760:FF:000017">
    <property type="entry name" value="Phosphatidyl synthase"/>
    <property type="match status" value="1"/>
</dbReference>
<dbReference type="Proteomes" id="UP000038010">
    <property type="component" value="Unassembled WGS sequence"/>
</dbReference>
<evidence type="ECO:0000256" key="3">
    <source>
        <dbReference type="ARBA" id="ARBA00022679"/>
    </source>
</evidence>
<comment type="subcellular location">
    <subcellularLocation>
        <location evidence="1">Membrane</location>
        <topology evidence="1">Multi-pass membrane protein</topology>
    </subcellularLocation>
</comment>
<sequence>MATIAARSVGIGPTRAGIGGIGSIACPGTRHVWTGSLHRSCIADGRSVPAARALAAARSVYPDRSRSHLCTASIQGTRLRSYGAQSIRSSTTTPGTRFHRPRHVVTGITPPSFAKRRITSTSILFASQQQGPPTPMPATTTSPEPIKQPLTSLKSLTPTHENIYTVPNILTFTRLLAAPAVGYLLLAPHIPHIYALALFAYAAVTDLVDGYLARRWQQFTVVGSVIDPMADKLLMTISTLCLSYTGILPVYAATIIIGRDVALAISAIWWRWISLPPPKTMTRYWDFSLPSAEVHPTEISKINTLLQLLLIGNAMILPVLPEVLVSSWNLWGVFEGWCALVSATTVWSGLSYIGNRDAVKIIRR</sequence>
<accession>A0A0N1HFS9</accession>
<keyword evidence="2" id="KW-0444">Lipid biosynthesis</keyword>
<feature type="compositionally biased region" description="Polar residues" evidence="11">
    <location>
        <begin position="81"/>
        <end position="95"/>
    </location>
</feature>
<dbReference type="AlphaFoldDB" id="A0A0N1HFS9"/>
<evidence type="ECO:0000313" key="13">
    <source>
        <dbReference type="EMBL" id="KPI44734.1"/>
    </source>
</evidence>
<dbReference type="InterPro" id="IPR000462">
    <property type="entry name" value="CDP-OH_P_trans"/>
</dbReference>
<dbReference type="PANTHER" id="PTHR14269:SF60">
    <property type="entry name" value="CARDIOLIPIN SYNTHASE (CMP-FORMING)"/>
    <property type="match status" value="1"/>
</dbReference>
<evidence type="ECO:0000256" key="11">
    <source>
        <dbReference type="SAM" id="MobiDB-lite"/>
    </source>
</evidence>
<feature type="transmembrane region" description="Helical" evidence="12">
    <location>
        <begin position="233"/>
        <end position="257"/>
    </location>
</feature>
<evidence type="ECO:0000313" key="14">
    <source>
        <dbReference type="Proteomes" id="UP000038010"/>
    </source>
</evidence>
<keyword evidence="8" id="KW-0594">Phospholipid biosynthesis</keyword>
<dbReference type="PROSITE" id="PS51257">
    <property type="entry name" value="PROKAR_LIPOPROTEIN"/>
    <property type="match status" value="1"/>
</dbReference>
<keyword evidence="5 12" id="KW-1133">Transmembrane helix</keyword>